<dbReference type="RefSeq" id="WP_167476622.1">
    <property type="nucleotide sequence ID" value="NZ_CP046172.1"/>
</dbReference>
<dbReference type="PANTHER" id="PTHR22754:SF32">
    <property type="entry name" value="DISCO-INTERACTING PROTEIN 2"/>
    <property type="match status" value="1"/>
</dbReference>
<dbReference type="InterPro" id="IPR009081">
    <property type="entry name" value="PP-bd_ACP"/>
</dbReference>
<keyword evidence="2" id="KW-0596">Phosphopantetheine</keyword>
<dbReference type="GO" id="GO:0070566">
    <property type="term" value="F:adenylyltransferase activity"/>
    <property type="evidence" value="ECO:0007669"/>
    <property type="project" value="TreeGrafter"/>
</dbReference>
<dbReference type="CDD" id="cd05931">
    <property type="entry name" value="FAAL"/>
    <property type="match status" value="1"/>
</dbReference>
<dbReference type="Pfam" id="PF00501">
    <property type="entry name" value="AMP-binding"/>
    <property type="match status" value="1"/>
</dbReference>
<evidence type="ECO:0000256" key="3">
    <source>
        <dbReference type="ARBA" id="ARBA00022553"/>
    </source>
</evidence>
<dbReference type="InterPro" id="IPR025110">
    <property type="entry name" value="AMP-bd_C"/>
</dbReference>
<proteinExistence type="inferred from homology"/>
<evidence type="ECO:0000256" key="5">
    <source>
        <dbReference type="ARBA" id="ARBA00022832"/>
    </source>
</evidence>
<dbReference type="PROSITE" id="PS50075">
    <property type="entry name" value="CARRIER"/>
    <property type="match status" value="1"/>
</dbReference>
<evidence type="ECO:0000259" key="7">
    <source>
        <dbReference type="PROSITE" id="PS50075"/>
    </source>
</evidence>
<dbReference type="Gene3D" id="3.30.300.30">
    <property type="match status" value="1"/>
</dbReference>
<dbReference type="KEGG" id="nah:F5544_31685"/>
<dbReference type="FunFam" id="3.40.50.12780:FF:000013">
    <property type="entry name" value="Long-chain-fatty-acid--AMP ligase FadD32"/>
    <property type="match status" value="1"/>
</dbReference>
<dbReference type="EMBL" id="CP046172">
    <property type="protein sequence ID" value="QIS14176.1"/>
    <property type="molecule type" value="Genomic_DNA"/>
</dbReference>
<evidence type="ECO:0000256" key="2">
    <source>
        <dbReference type="ARBA" id="ARBA00022450"/>
    </source>
</evidence>
<dbReference type="InterPro" id="IPR000873">
    <property type="entry name" value="AMP-dep_synth/lig_dom"/>
</dbReference>
<organism evidence="8 9">
    <name type="scientific">Nocardia arthritidis</name>
    <dbReference type="NCBI Taxonomy" id="228602"/>
    <lineage>
        <taxon>Bacteria</taxon>
        <taxon>Bacillati</taxon>
        <taxon>Actinomycetota</taxon>
        <taxon>Actinomycetes</taxon>
        <taxon>Mycobacteriales</taxon>
        <taxon>Nocardiaceae</taxon>
        <taxon>Nocardia</taxon>
    </lineage>
</organism>
<dbReference type="PROSITE" id="PS00012">
    <property type="entry name" value="PHOSPHOPANTETHEINE"/>
    <property type="match status" value="1"/>
</dbReference>
<evidence type="ECO:0000256" key="4">
    <source>
        <dbReference type="ARBA" id="ARBA00022598"/>
    </source>
</evidence>
<dbReference type="Pfam" id="PF00550">
    <property type="entry name" value="PP-binding"/>
    <property type="match status" value="1"/>
</dbReference>
<reference evidence="8 9" key="1">
    <citation type="journal article" date="2019" name="ACS Chem. Biol.">
        <title>Identification and Mobilization of a Cryptic Antibiotic Biosynthesis Gene Locus from a Human-Pathogenic Nocardia Isolate.</title>
        <authorList>
            <person name="Herisse M."/>
            <person name="Ishida K."/>
            <person name="Porter J.L."/>
            <person name="Howden B."/>
            <person name="Hertweck C."/>
            <person name="Stinear T.P."/>
            <person name="Pidot S.J."/>
        </authorList>
    </citation>
    <scope>NUCLEOTIDE SEQUENCE [LARGE SCALE GENOMIC DNA]</scope>
    <source>
        <strain evidence="8 9">AUSMDU00012717</strain>
    </source>
</reference>
<keyword evidence="5" id="KW-0276">Fatty acid metabolism</keyword>
<keyword evidence="4" id="KW-0436">Ligase</keyword>
<keyword evidence="3" id="KW-0597">Phosphoprotein</keyword>
<keyword evidence="6" id="KW-0443">Lipid metabolism</keyword>
<dbReference type="InterPro" id="IPR040097">
    <property type="entry name" value="FAAL/FAAC"/>
</dbReference>
<evidence type="ECO:0000256" key="6">
    <source>
        <dbReference type="ARBA" id="ARBA00023098"/>
    </source>
</evidence>
<dbReference type="GO" id="GO:0071766">
    <property type="term" value="P:Actinobacterium-type cell wall biogenesis"/>
    <property type="evidence" value="ECO:0007669"/>
    <property type="project" value="UniProtKB-ARBA"/>
</dbReference>
<dbReference type="GO" id="GO:0031177">
    <property type="term" value="F:phosphopantetheine binding"/>
    <property type="evidence" value="ECO:0007669"/>
    <property type="project" value="InterPro"/>
</dbReference>
<dbReference type="AlphaFoldDB" id="A0A6G9YMB7"/>
<dbReference type="GO" id="GO:0005886">
    <property type="term" value="C:plasma membrane"/>
    <property type="evidence" value="ECO:0007669"/>
    <property type="project" value="TreeGrafter"/>
</dbReference>
<dbReference type="PANTHER" id="PTHR22754">
    <property type="entry name" value="DISCO-INTERACTING PROTEIN 2 DIP2 -RELATED"/>
    <property type="match status" value="1"/>
</dbReference>
<dbReference type="InterPro" id="IPR020806">
    <property type="entry name" value="PKS_PP-bd"/>
</dbReference>
<gene>
    <name evidence="8" type="ORF">F5544_31685</name>
</gene>
<dbReference type="InterPro" id="IPR006162">
    <property type="entry name" value="Ppantetheine_attach_site"/>
</dbReference>
<dbReference type="Gene3D" id="3.40.50.12780">
    <property type="entry name" value="N-terminal domain of ligase-like"/>
    <property type="match status" value="1"/>
</dbReference>
<dbReference type="Gene3D" id="1.10.1200.10">
    <property type="entry name" value="ACP-like"/>
    <property type="match status" value="1"/>
</dbReference>
<dbReference type="GO" id="GO:0016874">
    <property type="term" value="F:ligase activity"/>
    <property type="evidence" value="ECO:0007669"/>
    <property type="project" value="UniProtKB-KW"/>
</dbReference>
<dbReference type="InterPro" id="IPR045851">
    <property type="entry name" value="AMP-bd_C_sf"/>
</dbReference>
<dbReference type="Pfam" id="PF23024">
    <property type="entry name" value="AMP-dom_DIP2-like"/>
    <property type="match status" value="1"/>
</dbReference>
<name>A0A6G9YMB7_9NOCA</name>
<keyword evidence="9" id="KW-1185">Reference proteome</keyword>
<dbReference type="SMART" id="SM00823">
    <property type="entry name" value="PKS_PP"/>
    <property type="match status" value="1"/>
</dbReference>
<evidence type="ECO:0000313" key="9">
    <source>
        <dbReference type="Proteomes" id="UP000503540"/>
    </source>
</evidence>
<dbReference type="InterPro" id="IPR042099">
    <property type="entry name" value="ANL_N_sf"/>
</dbReference>
<sequence>MSLTITDKTSFVDVIRHHAENTPEQRSLTFVSGASEFDVHWTYGQLDRRARAIASALQDQCLPGDRVLLLYPPSLEYVAAFLGCQYAGVTAVPAYPPEVGRSPRSLSRLLGIVEDAQISLVLTTSEAHAVADTLLPRGNRSQLRWCATDIVPDSAAADWRPLRSTSDDLAFLQYTSGSTRAPRGVRVTQRNLVANSELIRHAMRHDRNCHVVTWLPPYHDMGLIGGILQPLHLGMTCELMSPLTFLHFPSIWLERISGRMRVSAGGPNFAYDLCVRKIEPHDRERLDLSGWDVAFCGAEPVRAQTLRSFAAAFAVAGFRSRSLFPCYGMAECTLMVSGGQRPDGPSEIRVDADVLEQGRISLREGAGTRVLVGNGPVVPDHDVRVVNPHTGRPCRSDEVGEIWVGGPCVADGYWAEPEHGPQTFGAILPHRPEMRFLRTGDLGFLRDGELFVTGRRSELIIIDGRNFYPHDIEQTVAACHPALRPGGTAAFTVDRDDRPELVVLQELRRAHEVADPDDVLAVIRSAVGAEHGVMPAVVALVEPGAVPKTSSGKVQRMLCRADFGHGRLAVVAQWRLADQPTRLRTPPRGPAWQRHDELVRYLTDRINTVLRLEHGSVLGAKTGFLELGIDSVAAVEIRNRVQAELGVPLPVGLLFDHPTIDALAGYLHGVLALSERTPR</sequence>
<accession>A0A6G9YMB7</accession>
<evidence type="ECO:0000256" key="1">
    <source>
        <dbReference type="ARBA" id="ARBA00006432"/>
    </source>
</evidence>
<comment type="similarity">
    <text evidence="1">Belongs to the ATP-dependent AMP-binding enzyme family.</text>
</comment>
<feature type="domain" description="Carrier" evidence="7">
    <location>
        <begin position="593"/>
        <end position="671"/>
    </location>
</feature>
<dbReference type="InterPro" id="IPR036736">
    <property type="entry name" value="ACP-like_sf"/>
</dbReference>
<dbReference type="SMART" id="SM01294">
    <property type="entry name" value="PKS_PP_betabranch"/>
    <property type="match status" value="1"/>
</dbReference>
<dbReference type="GO" id="GO:0006633">
    <property type="term" value="P:fatty acid biosynthetic process"/>
    <property type="evidence" value="ECO:0007669"/>
    <property type="project" value="TreeGrafter"/>
</dbReference>
<dbReference type="SUPFAM" id="SSF47336">
    <property type="entry name" value="ACP-like"/>
    <property type="match status" value="1"/>
</dbReference>
<dbReference type="Proteomes" id="UP000503540">
    <property type="component" value="Chromosome"/>
</dbReference>
<evidence type="ECO:0000313" key="8">
    <source>
        <dbReference type="EMBL" id="QIS14176.1"/>
    </source>
</evidence>
<dbReference type="SUPFAM" id="SSF56801">
    <property type="entry name" value="Acetyl-CoA synthetase-like"/>
    <property type="match status" value="1"/>
</dbReference>
<protein>
    <submittedName>
        <fullName evidence="8">AMP-binding protein</fullName>
    </submittedName>
</protein>